<dbReference type="GO" id="GO:0009626">
    <property type="term" value="P:plant-type hypersensitive response"/>
    <property type="evidence" value="ECO:0007669"/>
    <property type="project" value="UniProtKB-KW"/>
</dbReference>
<evidence type="ECO:0000256" key="10">
    <source>
        <dbReference type="ARBA" id="ARBA00022821"/>
    </source>
</evidence>
<evidence type="ECO:0000256" key="8">
    <source>
        <dbReference type="ARBA" id="ARBA00022737"/>
    </source>
</evidence>
<comment type="caution">
    <text evidence="18">The sequence shown here is derived from an EMBL/GenBank/DDBJ whole genome shotgun (WGS) entry which is preliminary data.</text>
</comment>
<evidence type="ECO:0000259" key="17">
    <source>
        <dbReference type="Pfam" id="PF23598"/>
    </source>
</evidence>
<dbReference type="Proteomes" id="UP000224567">
    <property type="component" value="Unassembled WGS sequence"/>
</dbReference>
<dbReference type="PANTHER" id="PTHR23155:SF1152">
    <property type="entry name" value="AAA+ ATPASE DOMAIN-CONTAINING PROTEIN"/>
    <property type="match status" value="1"/>
</dbReference>
<dbReference type="InterPro" id="IPR032675">
    <property type="entry name" value="LRR_dom_sf"/>
</dbReference>
<evidence type="ECO:0000256" key="4">
    <source>
        <dbReference type="ARBA" id="ARBA00008894"/>
    </source>
</evidence>
<keyword evidence="7" id="KW-0381">Hypersensitive response</keyword>
<keyword evidence="6" id="KW-0433">Leucine-rich repeat</keyword>
<dbReference type="Gene3D" id="3.80.10.10">
    <property type="entry name" value="Ribonuclease Inhibitor"/>
    <property type="match status" value="1"/>
</dbReference>
<keyword evidence="14" id="KW-0812">Transmembrane</keyword>
<organism evidence="18 19">
    <name type="scientific">Capsicum baccatum</name>
    <name type="common">Peruvian pepper</name>
    <dbReference type="NCBI Taxonomy" id="33114"/>
    <lineage>
        <taxon>Eukaryota</taxon>
        <taxon>Viridiplantae</taxon>
        <taxon>Streptophyta</taxon>
        <taxon>Embryophyta</taxon>
        <taxon>Tracheophyta</taxon>
        <taxon>Spermatophyta</taxon>
        <taxon>Magnoliopsida</taxon>
        <taxon>eudicotyledons</taxon>
        <taxon>Gunneridae</taxon>
        <taxon>Pentapetalae</taxon>
        <taxon>asterids</taxon>
        <taxon>lamiids</taxon>
        <taxon>Solanales</taxon>
        <taxon>Solanaceae</taxon>
        <taxon>Solanoideae</taxon>
        <taxon>Capsiceae</taxon>
        <taxon>Capsicum</taxon>
    </lineage>
</organism>
<dbReference type="PRINTS" id="PR00364">
    <property type="entry name" value="DISEASERSIST"/>
</dbReference>
<feature type="domain" description="Disease resistance protein winged helix" evidence="16">
    <location>
        <begin position="345"/>
        <end position="406"/>
    </location>
</feature>
<evidence type="ECO:0000256" key="2">
    <source>
        <dbReference type="ARBA" id="ARBA00004170"/>
    </source>
</evidence>
<comment type="similarity">
    <text evidence="4">Belongs to the disease resistance NB-LRR family.</text>
</comment>
<keyword evidence="9" id="KW-0547">Nucleotide-binding</keyword>
<keyword evidence="14" id="KW-1133">Transmembrane helix</keyword>
<dbReference type="InterPro" id="IPR027417">
    <property type="entry name" value="P-loop_NTPase"/>
</dbReference>
<comment type="function">
    <text evidence="1">Confers resistance to late blight (Phytophthora infestans) races carrying the avirulence gene Avr1. Resistance proteins guard the plant against pathogens that contain an appropriate avirulence protein via an indirect interaction with this avirulence protein. That triggers a defense system including the hypersensitive response, which restricts the pathogen growth.</text>
</comment>
<dbReference type="Pfam" id="PF23559">
    <property type="entry name" value="WHD_DRP"/>
    <property type="match status" value="1"/>
</dbReference>
<evidence type="ECO:0000313" key="18">
    <source>
        <dbReference type="EMBL" id="PHT33678.1"/>
    </source>
</evidence>
<dbReference type="Gene3D" id="1.10.10.10">
    <property type="entry name" value="Winged helix-like DNA-binding domain superfamily/Winged helix DNA-binding domain"/>
    <property type="match status" value="1"/>
</dbReference>
<dbReference type="FunFam" id="3.40.50.300:FF:001091">
    <property type="entry name" value="Probable disease resistance protein At1g61300"/>
    <property type="match status" value="1"/>
</dbReference>
<dbReference type="GO" id="GO:0005737">
    <property type="term" value="C:cytoplasm"/>
    <property type="evidence" value="ECO:0007669"/>
    <property type="project" value="UniProtKB-SubCell"/>
</dbReference>
<dbReference type="Gene3D" id="3.40.50.300">
    <property type="entry name" value="P-loop containing nucleotide triphosphate hydrolases"/>
    <property type="match status" value="1"/>
</dbReference>
<dbReference type="Pfam" id="PF23598">
    <property type="entry name" value="LRR_14"/>
    <property type="match status" value="1"/>
</dbReference>
<sequence>MFFHRTKAILKFLNHLNSKFYICCIFLSNFIITRFNNNILRTTLQEVFEFVLPQNQENVMLFMPRKGTISESSMTTSSEEIVGFEDETAELIHQLLWGPKHLDVVALVGMPGIGKTTMAKRLYTHNDIISRFDVCSWCTISQEYNKRKTLFELLSNLVPLYDNTRSNDELADQLRRCLLRKKYLIVIDDLWSTEVWDDLRRCFPDDDSGSRIILTTRQDKVASYTELSSAARHLRLLTDEESWCLLQKKVLGEESCPPELDVIGVQIAQSCGGLPLAIILVAGVLAKLDKNKVRWGEVAYGLSSSISGDEQKYMDIIYLSYRLLPGHLTNGFLYFGKHFEDELLVRELIQLWIAEEFAVGNELMSAEDVAKDYVKELIDSNLVMVVRRSFSGEVKAIRMHDLLREFCLTSCKSNSRSRNSTAAEHERGISLDFRYNYKQAEDLYPHSAICRVPYHVDDVLNQNNFLIFDCNSFHAKPRITSLRVLDLVCVTLSNAYYIQFLINLRFLALKGNFEEDPSWLSNLKYLKTLILRESRRLDLSHAIWGMVSLKHLEVTGKSAVIRCHVPEFKMNRRLTKLQWLSFVQLPGGEEFQEFVSKVPNLVKLRCMVDELHIVQRCIQLPGLDSLNKLESLKLKVSFLNCAAKRLEVNFPRNLKKLTLSSCQLPWSEISAIGGLENLEALNLESDAFKGTQWDVNEEEFKSLKLLTFYSMNIPQWNFSDMSFPNLQHVIFINSQLKTIPRSFENLLLLQMIEVSWCKCSRDALNSAEEIKRTHEDMGNHEFKLIIKCREEDVVELGPSWQVDAHLQNWKYLFCLLLVLFLIIFQHFFKLLK</sequence>
<evidence type="ECO:0000256" key="1">
    <source>
        <dbReference type="ARBA" id="ARBA00002074"/>
    </source>
</evidence>
<dbReference type="InterPro" id="IPR058922">
    <property type="entry name" value="WHD_DRP"/>
</dbReference>
<dbReference type="FunFam" id="1.10.10.10:FF:000322">
    <property type="entry name" value="Probable disease resistance protein At1g63360"/>
    <property type="match status" value="1"/>
</dbReference>
<evidence type="ECO:0000256" key="5">
    <source>
        <dbReference type="ARBA" id="ARBA00022490"/>
    </source>
</evidence>
<evidence type="ECO:0000256" key="6">
    <source>
        <dbReference type="ARBA" id="ARBA00022614"/>
    </source>
</evidence>
<dbReference type="GO" id="GO:0043531">
    <property type="term" value="F:ADP binding"/>
    <property type="evidence" value="ECO:0007669"/>
    <property type="project" value="InterPro"/>
</dbReference>
<name>A0A2G2VL32_CAPBA</name>
<dbReference type="InterPro" id="IPR042197">
    <property type="entry name" value="Apaf_helical"/>
</dbReference>
<feature type="transmembrane region" description="Helical" evidence="14">
    <location>
        <begin position="809"/>
        <end position="828"/>
    </location>
</feature>
<dbReference type="GO" id="GO:0051607">
    <property type="term" value="P:defense response to virus"/>
    <property type="evidence" value="ECO:0007669"/>
    <property type="project" value="UniProtKB-ARBA"/>
</dbReference>
<dbReference type="PANTHER" id="PTHR23155">
    <property type="entry name" value="DISEASE RESISTANCE PROTEIN RP"/>
    <property type="match status" value="1"/>
</dbReference>
<reference evidence="19" key="2">
    <citation type="journal article" date="2017" name="J. Anim. Genet.">
        <title>Multiple reference genome sequences of hot pepper reveal the massive evolution of plant disease resistance genes by retroduplication.</title>
        <authorList>
            <person name="Kim S."/>
            <person name="Park J."/>
            <person name="Yeom S.-I."/>
            <person name="Kim Y.-M."/>
            <person name="Seo E."/>
            <person name="Kim K.-T."/>
            <person name="Kim M.-S."/>
            <person name="Lee J.M."/>
            <person name="Cheong K."/>
            <person name="Shin H.-S."/>
            <person name="Kim S.-B."/>
            <person name="Han K."/>
            <person name="Lee J."/>
            <person name="Park M."/>
            <person name="Lee H.-A."/>
            <person name="Lee H.-Y."/>
            <person name="Lee Y."/>
            <person name="Oh S."/>
            <person name="Lee J.H."/>
            <person name="Choi E."/>
            <person name="Choi E."/>
            <person name="Lee S.E."/>
            <person name="Jeon J."/>
            <person name="Kim H."/>
            <person name="Choi G."/>
            <person name="Song H."/>
            <person name="Lee J."/>
            <person name="Lee S.-C."/>
            <person name="Kwon J.-K."/>
            <person name="Lee H.-Y."/>
            <person name="Koo N."/>
            <person name="Hong Y."/>
            <person name="Kim R.W."/>
            <person name="Kang W.-H."/>
            <person name="Huh J.H."/>
            <person name="Kang B.-C."/>
            <person name="Yang T.-J."/>
            <person name="Lee Y.-H."/>
            <person name="Bennetzen J.L."/>
            <person name="Choi D."/>
        </authorList>
    </citation>
    <scope>NUCLEOTIDE SEQUENCE [LARGE SCALE GENOMIC DNA]</scope>
    <source>
        <strain evidence="19">cv. PBC81</strain>
    </source>
</reference>
<feature type="domain" description="Disease resistance R13L4/SHOC-2-like LRR" evidence="17">
    <location>
        <begin position="478"/>
        <end position="663"/>
    </location>
</feature>
<keyword evidence="10" id="KW-0611">Plant defense</keyword>
<evidence type="ECO:0000259" key="15">
    <source>
        <dbReference type="Pfam" id="PF00931"/>
    </source>
</evidence>
<keyword evidence="13 14" id="KW-0472">Membrane</keyword>
<feature type="domain" description="NB-ARC" evidence="15">
    <location>
        <begin position="88"/>
        <end position="254"/>
    </location>
</feature>
<dbReference type="OrthoDB" id="1270572at2759"/>
<evidence type="ECO:0000256" key="11">
    <source>
        <dbReference type="ARBA" id="ARBA00022840"/>
    </source>
</evidence>
<dbReference type="InterPro" id="IPR036388">
    <property type="entry name" value="WH-like_DNA-bd_sf"/>
</dbReference>
<dbReference type="SUPFAM" id="SSF52540">
    <property type="entry name" value="P-loop containing nucleoside triphosphate hydrolases"/>
    <property type="match status" value="1"/>
</dbReference>
<protein>
    <submittedName>
        <fullName evidence="18">Uncharacterized protein</fullName>
    </submittedName>
</protein>
<dbReference type="InterPro" id="IPR002182">
    <property type="entry name" value="NB-ARC"/>
</dbReference>
<accession>A0A2G2VL32</accession>
<dbReference type="AlphaFoldDB" id="A0A2G2VL32"/>
<dbReference type="InterPro" id="IPR055414">
    <property type="entry name" value="LRR_R13L4/SHOC2-like"/>
</dbReference>
<dbReference type="GO" id="GO:0016020">
    <property type="term" value="C:membrane"/>
    <property type="evidence" value="ECO:0007669"/>
    <property type="project" value="UniProtKB-SubCell"/>
</dbReference>
<gene>
    <name evidence="18" type="ORF">CQW23_25478</name>
</gene>
<comment type="subcellular location">
    <subcellularLocation>
        <location evidence="3">Cytoplasm</location>
    </subcellularLocation>
    <subcellularLocation>
        <location evidence="2">Membrane</location>
        <topology evidence="2">Peripheral membrane protein</topology>
    </subcellularLocation>
</comment>
<evidence type="ECO:0000313" key="19">
    <source>
        <dbReference type="Proteomes" id="UP000224567"/>
    </source>
</evidence>
<keyword evidence="19" id="KW-1185">Reference proteome</keyword>
<evidence type="ECO:0000256" key="9">
    <source>
        <dbReference type="ARBA" id="ARBA00022741"/>
    </source>
</evidence>
<reference evidence="18 19" key="1">
    <citation type="journal article" date="2017" name="Genome Biol.">
        <title>New reference genome sequences of hot pepper reveal the massive evolution of plant disease-resistance genes by retroduplication.</title>
        <authorList>
            <person name="Kim S."/>
            <person name="Park J."/>
            <person name="Yeom S.I."/>
            <person name="Kim Y.M."/>
            <person name="Seo E."/>
            <person name="Kim K.T."/>
            <person name="Kim M.S."/>
            <person name="Lee J.M."/>
            <person name="Cheong K."/>
            <person name="Shin H.S."/>
            <person name="Kim S.B."/>
            <person name="Han K."/>
            <person name="Lee J."/>
            <person name="Park M."/>
            <person name="Lee H.A."/>
            <person name="Lee H.Y."/>
            <person name="Lee Y."/>
            <person name="Oh S."/>
            <person name="Lee J.H."/>
            <person name="Choi E."/>
            <person name="Choi E."/>
            <person name="Lee S.E."/>
            <person name="Jeon J."/>
            <person name="Kim H."/>
            <person name="Choi G."/>
            <person name="Song H."/>
            <person name="Lee J."/>
            <person name="Lee S.C."/>
            <person name="Kwon J.K."/>
            <person name="Lee H.Y."/>
            <person name="Koo N."/>
            <person name="Hong Y."/>
            <person name="Kim R.W."/>
            <person name="Kang W.H."/>
            <person name="Huh J.H."/>
            <person name="Kang B.C."/>
            <person name="Yang T.J."/>
            <person name="Lee Y.H."/>
            <person name="Bennetzen J.L."/>
            <person name="Choi D."/>
        </authorList>
    </citation>
    <scope>NUCLEOTIDE SEQUENCE [LARGE SCALE GENOMIC DNA]</scope>
    <source>
        <strain evidence="19">cv. PBC81</strain>
    </source>
</reference>
<evidence type="ECO:0000259" key="16">
    <source>
        <dbReference type="Pfam" id="PF23559"/>
    </source>
</evidence>
<proteinExistence type="inferred from homology"/>
<dbReference type="Gene3D" id="1.10.8.430">
    <property type="entry name" value="Helical domain of apoptotic protease-activating factors"/>
    <property type="match status" value="1"/>
</dbReference>
<dbReference type="EMBL" id="MLFT02000011">
    <property type="protein sequence ID" value="PHT33678.1"/>
    <property type="molecule type" value="Genomic_DNA"/>
</dbReference>
<dbReference type="SUPFAM" id="SSF52058">
    <property type="entry name" value="L domain-like"/>
    <property type="match status" value="1"/>
</dbReference>
<evidence type="ECO:0000256" key="12">
    <source>
        <dbReference type="ARBA" id="ARBA00023054"/>
    </source>
</evidence>
<dbReference type="Pfam" id="PF00931">
    <property type="entry name" value="NB-ARC"/>
    <property type="match status" value="1"/>
</dbReference>
<evidence type="ECO:0000256" key="3">
    <source>
        <dbReference type="ARBA" id="ARBA00004496"/>
    </source>
</evidence>
<evidence type="ECO:0000256" key="13">
    <source>
        <dbReference type="ARBA" id="ARBA00023136"/>
    </source>
</evidence>
<keyword evidence="8" id="KW-0677">Repeat</keyword>
<keyword evidence="11" id="KW-0067">ATP-binding</keyword>
<evidence type="ECO:0000256" key="7">
    <source>
        <dbReference type="ARBA" id="ARBA00022667"/>
    </source>
</evidence>
<keyword evidence="5" id="KW-0963">Cytoplasm</keyword>
<keyword evidence="12" id="KW-0175">Coiled coil</keyword>
<dbReference type="InterPro" id="IPR044974">
    <property type="entry name" value="Disease_R_plants"/>
</dbReference>
<evidence type="ECO:0000256" key="14">
    <source>
        <dbReference type="SAM" id="Phobius"/>
    </source>
</evidence>
<dbReference type="GO" id="GO:0005524">
    <property type="term" value="F:ATP binding"/>
    <property type="evidence" value="ECO:0007669"/>
    <property type="project" value="UniProtKB-KW"/>
</dbReference>